<keyword evidence="1" id="KW-0812">Transmembrane</keyword>
<dbReference type="KEGG" id="mfeu:H1D33_20210"/>
<name>A0A7L6BET3_9ACTN</name>
<keyword evidence="1" id="KW-1133">Transmembrane helix</keyword>
<keyword evidence="1" id="KW-0472">Membrane</keyword>
<proteinExistence type="predicted"/>
<gene>
    <name evidence="2" type="ORF">H1D33_20210</name>
</gene>
<evidence type="ECO:0008006" key="4">
    <source>
        <dbReference type="Google" id="ProtNLM"/>
    </source>
</evidence>
<reference evidence="2 3" key="2">
    <citation type="journal article" date="2021" name="Mar. Drugs">
        <title>A New Micromonospora Strain with Antibiotic Activity Isolated from the Microbiome of a Mid-Atlantic Deep-Sea Sponge.</title>
        <authorList>
            <person name="Back C.R."/>
            <person name="Stennett H.L."/>
            <person name="Williams S.E."/>
            <person name="Wang L."/>
            <person name="Ojeda Gomez J."/>
            <person name="Abdulle O.M."/>
            <person name="Duffy T."/>
            <person name="Neal C."/>
            <person name="Mantell J."/>
            <person name="Jepson M.A."/>
            <person name="Hendry K.R."/>
            <person name="Powell D."/>
            <person name="Stach J.E.M."/>
            <person name="Essex-Lopresti A.E."/>
            <person name="Willis C.L."/>
            <person name="Curnow P."/>
            <person name="Race P.R."/>
        </authorList>
    </citation>
    <scope>NUCLEOTIDE SEQUENCE [LARGE SCALE GENOMIC DNA]</scope>
    <source>
        <strain evidence="2 3">28ISP2-46</strain>
    </source>
</reference>
<evidence type="ECO:0000313" key="3">
    <source>
        <dbReference type="Proteomes" id="UP000510844"/>
    </source>
</evidence>
<keyword evidence="3" id="KW-1185">Reference proteome</keyword>
<dbReference type="EMBL" id="CP059322">
    <property type="protein sequence ID" value="QLQ40439.2"/>
    <property type="molecule type" value="Genomic_DNA"/>
</dbReference>
<dbReference type="Proteomes" id="UP000510844">
    <property type="component" value="Chromosome"/>
</dbReference>
<feature type="transmembrane region" description="Helical" evidence="1">
    <location>
        <begin position="42"/>
        <end position="63"/>
    </location>
</feature>
<evidence type="ECO:0000256" key="1">
    <source>
        <dbReference type="SAM" id="Phobius"/>
    </source>
</evidence>
<dbReference type="RefSeq" id="WP_246411451.1">
    <property type="nucleotide sequence ID" value="NZ_CP059322.2"/>
</dbReference>
<reference evidence="3" key="1">
    <citation type="submission" date="2020-07" db="EMBL/GenBank/DDBJ databases">
        <title>A new Micromonospora strain with potent antibiotic activity isolated from the microbiome of a mid-Atlantic deep-sea sponge.</title>
        <authorList>
            <person name="Back C.R."/>
            <person name="Stennett H.L."/>
            <person name="Williams S.E."/>
            <person name="Wang L."/>
            <person name="Ojeda Gomez J."/>
            <person name="Abdulle O.M."/>
            <person name="Duffy T."/>
            <person name="Hendry K.R."/>
            <person name="Powell D."/>
            <person name="Stach J.E."/>
            <person name="Essex-Lopresti A.E."/>
            <person name="Willis C.L."/>
            <person name="Curnow P."/>
            <person name="Race P.R."/>
        </authorList>
    </citation>
    <scope>NUCLEOTIDE SEQUENCE [LARGE SCALE GENOMIC DNA]</scope>
    <source>
        <strain evidence="3">28ISP2-46</strain>
    </source>
</reference>
<accession>A0A7L6BET3</accession>
<feature type="transmembrane region" description="Helical" evidence="1">
    <location>
        <begin position="16"/>
        <end position="36"/>
    </location>
</feature>
<dbReference type="AlphaFoldDB" id="A0A7L6BET3"/>
<sequence length="74" mass="8083">MGADGEDRSARRRKRMLLAGLLAVVGLILLLLGLTVANGPVAGVEVVLALLLLVASYAIQRVARRETVYRDRRR</sequence>
<protein>
    <recommendedName>
        <fullName evidence="4">DUF3040 domain-containing protein</fullName>
    </recommendedName>
</protein>
<organism evidence="2 3">
    <name type="scientific">Micromonospora robiginosa</name>
    <dbReference type="NCBI Taxonomy" id="2749844"/>
    <lineage>
        <taxon>Bacteria</taxon>
        <taxon>Bacillati</taxon>
        <taxon>Actinomycetota</taxon>
        <taxon>Actinomycetes</taxon>
        <taxon>Micromonosporales</taxon>
        <taxon>Micromonosporaceae</taxon>
        <taxon>Micromonospora</taxon>
    </lineage>
</organism>
<evidence type="ECO:0000313" key="2">
    <source>
        <dbReference type="EMBL" id="QLQ40439.2"/>
    </source>
</evidence>